<evidence type="ECO:0000256" key="1">
    <source>
        <dbReference type="PROSITE-ProRule" id="PRU10141"/>
    </source>
</evidence>
<dbReference type="Gene3D" id="3.30.200.20">
    <property type="entry name" value="Phosphorylase Kinase, domain 1"/>
    <property type="match status" value="1"/>
</dbReference>
<dbReference type="InParanoid" id="B9SR04"/>
<dbReference type="PROSITE" id="PS50011">
    <property type="entry name" value="PROTEIN_KINASE_DOM"/>
    <property type="match status" value="1"/>
</dbReference>
<accession>B9SR04</accession>
<dbReference type="GO" id="GO:0007165">
    <property type="term" value="P:signal transduction"/>
    <property type="evidence" value="ECO:0000318"/>
    <property type="project" value="GO_Central"/>
</dbReference>
<dbReference type="GO" id="GO:0005886">
    <property type="term" value="C:plasma membrane"/>
    <property type="evidence" value="ECO:0000318"/>
    <property type="project" value="GO_Central"/>
</dbReference>
<dbReference type="PANTHER" id="PTHR47987">
    <property type="entry name" value="OS08G0249100 PROTEIN"/>
    <property type="match status" value="1"/>
</dbReference>
<dbReference type="GO" id="GO:0005524">
    <property type="term" value="F:ATP binding"/>
    <property type="evidence" value="ECO:0007669"/>
    <property type="project" value="UniProtKB-UniRule"/>
</dbReference>
<dbReference type="Gene3D" id="1.10.510.10">
    <property type="entry name" value="Transferase(Phosphotransferase) domain 1"/>
    <property type="match status" value="1"/>
</dbReference>
<dbReference type="InterPro" id="IPR011009">
    <property type="entry name" value="Kinase-like_dom_sf"/>
</dbReference>
<evidence type="ECO:0000313" key="4">
    <source>
        <dbReference type="Proteomes" id="UP000008311"/>
    </source>
</evidence>
<feature type="domain" description="Protein kinase" evidence="2">
    <location>
        <begin position="252"/>
        <end position="519"/>
    </location>
</feature>
<dbReference type="eggNOG" id="ENOG502RFP5">
    <property type="taxonomic scope" value="Eukaryota"/>
</dbReference>
<proteinExistence type="predicted"/>
<dbReference type="PROSITE" id="PS00107">
    <property type="entry name" value="PROTEIN_KINASE_ATP"/>
    <property type="match status" value="1"/>
</dbReference>
<dbReference type="InterPro" id="IPR000719">
    <property type="entry name" value="Prot_kinase_dom"/>
</dbReference>
<protein>
    <submittedName>
        <fullName evidence="3">Serine-threonine protein kinase, plant-type, putative</fullName>
    </submittedName>
</protein>
<evidence type="ECO:0000313" key="3">
    <source>
        <dbReference type="EMBL" id="EEF33965.1"/>
    </source>
</evidence>
<dbReference type="InterPro" id="IPR046958">
    <property type="entry name" value="RBK1/2/STUNTED"/>
</dbReference>
<keyword evidence="1" id="KW-0547">Nucleotide-binding</keyword>
<evidence type="ECO:0000259" key="2">
    <source>
        <dbReference type="PROSITE" id="PS50011"/>
    </source>
</evidence>
<keyword evidence="4" id="KW-1185">Reference proteome</keyword>
<name>B9SR04_RICCO</name>
<keyword evidence="3" id="KW-0808">Transferase</keyword>
<dbReference type="SUPFAM" id="SSF56112">
    <property type="entry name" value="Protein kinase-like (PK-like)"/>
    <property type="match status" value="1"/>
</dbReference>
<dbReference type="GO" id="GO:0004672">
    <property type="term" value="F:protein kinase activity"/>
    <property type="evidence" value="ECO:0000318"/>
    <property type="project" value="GO_Central"/>
</dbReference>
<keyword evidence="3" id="KW-0418">Kinase</keyword>
<dbReference type="Pfam" id="PF00069">
    <property type="entry name" value="Pkinase"/>
    <property type="match status" value="1"/>
</dbReference>
<dbReference type="Proteomes" id="UP000008311">
    <property type="component" value="Unassembled WGS sequence"/>
</dbReference>
<gene>
    <name evidence="3" type="ORF">RCOM_0615810</name>
</gene>
<feature type="binding site" evidence="1">
    <location>
        <position position="280"/>
    </location>
    <ligand>
        <name>ATP</name>
        <dbReference type="ChEBI" id="CHEBI:30616"/>
    </ligand>
</feature>
<dbReference type="InterPro" id="IPR017441">
    <property type="entry name" value="Protein_kinase_ATP_BS"/>
</dbReference>
<sequence length="531" mass="58992">MAGRLSLERQIYSLLRTRSVKKRTIIVGLKSDNHSREMLLRLLNVVVKPGDNVIAIHVQEPFGSFDLNTFHTHEDLCKSKQVDFLIKICTGNSYIFELSQQVRINYATILAIGCSFSRPKQSVISSCLKGLPPTCGLLIIDNVGRIILQMQGTSQQGSFHVLPGSSISSSSSSSSSSTEKGYVRQNIPAELQNSVGETSLLAQSTKGRHGLKRAIEVPDLAKSIFQKLVLLEPDGFIRLFTLQDLYSATDNFSPQMVIGEGGNSKVYRANFQDGRTAAVKVVKPAHCLAEDLFQEVEILSSIRHDNIVQIIGYCNCKDLHAVVYNLMKGSLKQNLTQLKWSERMEVAIGVAKALDYLHSFNPPIIHGHVKSSNILLSENCQPQLSDFGGAMVYNKSEEIPAKIRPFDVVGTFGYIAPEYMMYGKVDEKIDVYSYGVVLLELITGKEAIQANQAKQESLVLLARSLLRSSRRPECLIDPRLNEDYVEEEMEAMMFAARLCLMHSSSRRPTMKMVISFPCTMISALAELASKS</sequence>
<dbReference type="AlphaFoldDB" id="B9SR04"/>
<dbReference type="PANTHER" id="PTHR47987:SF11">
    <property type="entry name" value="RECEPTOR-LIKE CYTOSOLIC SERINE_THREONINE-PROTEIN KINASE RBK1 ISOFORM X1"/>
    <property type="match status" value="1"/>
</dbReference>
<organism evidence="3 4">
    <name type="scientific">Ricinus communis</name>
    <name type="common">Castor bean</name>
    <dbReference type="NCBI Taxonomy" id="3988"/>
    <lineage>
        <taxon>Eukaryota</taxon>
        <taxon>Viridiplantae</taxon>
        <taxon>Streptophyta</taxon>
        <taxon>Embryophyta</taxon>
        <taxon>Tracheophyta</taxon>
        <taxon>Spermatophyta</taxon>
        <taxon>Magnoliopsida</taxon>
        <taxon>eudicotyledons</taxon>
        <taxon>Gunneridae</taxon>
        <taxon>Pentapetalae</taxon>
        <taxon>rosids</taxon>
        <taxon>fabids</taxon>
        <taxon>Malpighiales</taxon>
        <taxon>Euphorbiaceae</taxon>
        <taxon>Acalyphoideae</taxon>
        <taxon>Acalypheae</taxon>
        <taxon>Ricinus</taxon>
    </lineage>
</organism>
<reference evidence="4" key="1">
    <citation type="journal article" date="2010" name="Nat. Biotechnol.">
        <title>Draft genome sequence of the oilseed species Ricinus communis.</title>
        <authorList>
            <person name="Chan A.P."/>
            <person name="Crabtree J."/>
            <person name="Zhao Q."/>
            <person name="Lorenzi H."/>
            <person name="Orvis J."/>
            <person name="Puiu D."/>
            <person name="Melake-Berhan A."/>
            <person name="Jones K.M."/>
            <person name="Redman J."/>
            <person name="Chen G."/>
            <person name="Cahoon E.B."/>
            <person name="Gedil M."/>
            <person name="Stanke M."/>
            <person name="Haas B.J."/>
            <person name="Wortman J.R."/>
            <person name="Fraser-Liggett C.M."/>
            <person name="Ravel J."/>
            <person name="Rabinowicz P.D."/>
        </authorList>
    </citation>
    <scope>NUCLEOTIDE SEQUENCE [LARGE SCALE GENOMIC DNA]</scope>
    <source>
        <strain evidence="4">cv. Hale</strain>
    </source>
</reference>
<keyword evidence="1" id="KW-0067">ATP-binding</keyword>
<dbReference type="STRING" id="3988.B9SR04"/>
<dbReference type="EMBL" id="EQ974092">
    <property type="protein sequence ID" value="EEF33965.1"/>
    <property type="molecule type" value="Genomic_DNA"/>
</dbReference>